<feature type="compositionally biased region" description="Low complexity" evidence="1">
    <location>
        <begin position="200"/>
        <end position="220"/>
    </location>
</feature>
<dbReference type="RefSeq" id="XP_007680276.1">
    <property type="nucleotide sequence ID" value="XM_007682086.1"/>
</dbReference>
<organism evidence="2 3">
    <name type="scientific">Baudoinia panamericana (strain UAMH 10762)</name>
    <name type="common">Angels' share fungus</name>
    <name type="synonym">Baudoinia compniacensis (strain UAMH 10762)</name>
    <dbReference type="NCBI Taxonomy" id="717646"/>
    <lineage>
        <taxon>Eukaryota</taxon>
        <taxon>Fungi</taxon>
        <taxon>Dikarya</taxon>
        <taxon>Ascomycota</taxon>
        <taxon>Pezizomycotina</taxon>
        <taxon>Dothideomycetes</taxon>
        <taxon>Dothideomycetidae</taxon>
        <taxon>Mycosphaerellales</taxon>
        <taxon>Teratosphaeriaceae</taxon>
        <taxon>Baudoinia</taxon>
    </lineage>
</organism>
<evidence type="ECO:0000313" key="2">
    <source>
        <dbReference type="EMBL" id="EMC93081.1"/>
    </source>
</evidence>
<feature type="region of interest" description="Disordered" evidence="1">
    <location>
        <begin position="109"/>
        <end position="221"/>
    </location>
</feature>
<dbReference type="KEGG" id="bcom:BAUCODRAFT_273244"/>
<feature type="compositionally biased region" description="Pro residues" evidence="1">
    <location>
        <begin position="183"/>
        <end position="199"/>
    </location>
</feature>
<evidence type="ECO:0000313" key="3">
    <source>
        <dbReference type="Proteomes" id="UP000011761"/>
    </source>
</evidence>
<dbReference type="GeneID" id="19110549"/>
<keyword evidence="3" id="KW-1185">Reference proteome</keyword>
<dbReference type="eggNOG" id="ENOG502SETB">
    <property type="taxonomic scope" value="Eukaryota"/>
</dbReference>
<reference evidence="2 3" key="1">
    <citation type="journal article" date="2012" name="PLoS Pathog.">
        <title>Diverse lifestyles and strategies of plant pathogenesis encoded in the genomes of eighteen Dothideomycetes fungi.</title>
        <authorList>
            <person name="Ohm R.A."/>
            <person name="Feau N."/>
            <person name="Henrissat B."/>
            <person name="Schoch C.L."/>
            <person name="Horwitz B.A."/>
            <person name="Barry K.W."/>
            <person name="Condon B.J."/>
            <person name="Copeland A.C."/>
            <person name="Dhillon B."/>
            <person name="Glaser F."/>
            <person name="Hesse C.N."/>
            <person name="Kosti I."/>
            <person name="LaButti K."/>
            <person name="Lindquist E.A."/>
            <person name="Lucas S."/>
            <person name="Salamov A.A."/>
            <person name="Bradshaw R.E."/>
            <person name="Ciuffetti L."/>
            <person name="Hamelin R.C."/>
            <person name="Kema G.H.J."/>
            <person name="Lawrence C."/>
            <person name="Scott J.A."/>
            <person name="Spatafora J.W."/>
            <person name="Turgeon B.G."/>
            <person name="de Wit P.J.G.M."/>
            <person name="Zhong S."/>
            <person name="Goodwin S.B."/>
            <person name="Grigoriev I.V."/>
        </authorList>
    </citation>
    <scope>NUCLEOTIDE SEQUENCE [LARGE SCALE GENOMIC DNA]</scope>
    <source>
        <strain evidence="2 3">UAMH 10762</strain>
    </source>
</reference>
<gene>
    <name evidence="2" type="ORF">BAUCODRAFT_273244</name>
</gene>
<feature type="region of interest" description="Disordered" evidence="1">
    <location>
        <begin position="1"/>
        <end position="31"/>
    </location>
</feature>
<dbReference type="Proteomes" id="UP000011761">
    <property type="component" value="Unassembled WGS sequence"/>
</dbReference>
<sequence length="663" mass="71156">MAAPASLHLFPQPEKPPTRKSSLRCPRQPSAVDSPNCLIGVAMEVMTGSTPQVRPVPDHFKHSMLCEPPTSPGFEQWNAAVPRRQHARRRLSRPESLVLRSSALYGEHTAGHEDDKLSPLPTNTHFGATSPRRTQSARRLQRDAPAAIKLPPTPATPDSQFASDDDRLSPLPDMTTFISSPRAPLPYPPSLSPRPPTPPLTRSKSSAISTKSSAPASSKSCVTRVVSPGTASPAAMHSMFPQYDHAKSLEQQNYFPTPQAYAQALSSMKVSKQSSPVETPVLKRYDSGLALVDGYEHIPTADSGDIRAIWLASTGQLPAASRKVRLVLHQPNEQGVSLSIGLSEELPLFTMEKTIPQSPSQMVDRATYLTVNKHKHGQLGAPTLAAHFGLAEQPRFAAGMIQGCEITTIFPQAAAVNALEAAGNSPIAREIATFDPTAASPEAVRLAQDAVSHAHRWHSCELRRTSGEQDGRYKLVHPTLGAFAITVMKSLRSQSSRDVRAKISIHHPTATSAAVVAETLVLASLNFARDAAVIDLPSILALDGSFIIDTVISALFAAAAIENGLLKKEVITFEPPPKSPFVTDKPGRRLSRKRSQKWSRRSSRVISKAQKELVGLPADVSVPVQGAVAVIGLSLKTAIFLLEAGVGLAAKVAKGAARYATHT</sequence>
<proteinExistence type="predicted"/>
<accession>M2M9J4</accession>
<feature type="compositionally biased region" description="Polar residues" evidence="1">
    <location>
        <begin position="120"/>
        <end position="138"/>
    </location>
</feature>
<dbReference type="OMA" id="HHREEPV"/>
<name>M2M9J4_BAUPA</name>
<feature type="region of interest" description="Disordered" evidence="1">
    <location>
        <begin position="577"/>
        <end position="601"/>
    </location>
</feature>
<evidence type="ECO:0000256" key="1">
    <source>
        <dbReference type="SAM" id="MobiDB-lite"/>
    </source>
</evidence>
<dbReference type="OrthoDB" id="5383338at2759"/>
<dbReference type="HOGENOM" id="CLU_429727_0_0_1"/>
<dbReference type="AlphaFoldDB" id="M2M9J4"/>
<feature type="compositionally biased region" description="Basic residues" evidence="1">
    <location>
        <begin position="588"/>
        <end position="601"/>
    </location>
</feature>
<protein>
    <submittedName>
        <fullName evidence="2">Uncharacterized protein</fullName>
    </submittedName>
</protein>
<dbReference type="EMBL" id="KB445561">
    <property type="protein sequence ID" value="EMC93081.1"/>
    <property type="molecule type" value="Genomic_DNA"/>
</dbReference>